<evidence type="ECO:0000259" key="8">
    <source>
        <dbReference type="PROSITE" id="PS50928"/>
    </source>
</evidence>
<evidence type="ECO:0000256" key="2">
    <source>
        <dbReference type="ARBA" id="ARBA00022448"/>
    </source>
</evidence>
<dbReference type="GO" id="GO:0005886">
    <property type="term" value="C:plasma membrane"/>
    <property type="evidence" value="ECO:0007669"/>
    <property type="project" value="UniProtKB-SubCell"/>
</dbReference>
<comment type="similarity">
    <text evidence="7">Belongs to the binding-protein-dependent transport system permease family.</text>
</comment>
<dbReference type="InterPro" id="IPR000515">
    <property type="entry name" value="MetI-like"/>
</dbReference>
<feature type="transmembrane region" description="Helical" evidence="7">
    <location>
        <begin position="142"/>
        <end position="162"/>
    </location>
</feature>
<dbReference type="Proteomes" id="UP000523821">
    <property type="component" value="Unassembled WGS sequence"/>
</dbReference>
<evidence type="ECO:0000256" key="6">
    <source>
        <dbReference type="ARBA" id="ARBA00023136"/>
    </source>
</evidence>
<protein>
    <submittedName>
        <fullName evidence="9">ABC-type glycerol-3-phosphate transport system permease component</fullName>
    </submittedName>
</protein>
<evidence type="ECO:0000313" key="10">
    <source>
        <dbReference type="Proteomes" id="UP000523821"/>
    </source>
</evidence>
<dbReference type="InterPro" id="IPR050901">
    <property type="entry name" value="BP-dep_ABC_trans_perm"/>
</dbReference>
<feature type="transmembrane region" description="Helical" evidence="7">
    <location>
        <begin position="109"/>
        <end position="130"/>
    </location>
</feature>
<feature type="transmembrane region" description="Helical" evidence="7">
    <location>
        <begin position="75"/>
        <end position="97"/>
    </location>
</feature>
<dbReference type="PANTHER" id="PTHR32243">
    <property type="entry name" value="MALTOSE TRANSPORT SYSTEM PERMEASE-RELATED"/>
    <property type="match status" value="1"/>
</dbReference>
<dbReference type="EMBL" id="JACHOO010000004">
    <property type="protein sequence ID" value="MBB5753148.1"/>
    <property type="molecule type" value="Genomic_DNA"/>
</dbReference>
<keyword evidence="10" id="KW-1185">Reference proteome</keyword>
<keyword evidence="2 7" id="KW-0813">Transport</keyword>
<proteinExistence type="inferred from homology"/>
<dbReference type="RefSeq" id="WP_183855685.1">
    <property type="nucleotide sequence ID" value="NZ_JACHOO010000004.1"/>
</dbReference>
<name>A0A7W9FM14_9HYPH</name>
<dbReference type="PROSITE" id="PS50928">
    <property type="entry name" value="ABC_TM1"/>
    <property type="match status" value="1"/>
</dbReference>
<dbReference type="PANTHER" id="PTHR32243:SF18">
    <property type="entry name" value="INNER MEMBRANE ABC TRANSPORTER PERMEASE PROTEIN YCJP"/>
    <property type="match status" value="1"/>
</dbReference>
<feature type="transmembrane region" description="Helical" evidence="7">
    <location>
        <begin position="12"/>
        <end position="33"/>
    </location>
</feature>
<dbReference type="SUPFAM" id="SSF161098">
    <property type="entry name" value="MetI-like"/>
    <property type="match status" value="1"/>
</dbReference>
<accession>A0A7W9FM14</accession>
<keyword evidence="6 7" id="KW-0472">Membrane</keyword>
<dbReference type="Pfam" id="PF00528">
    <property type="entry name" value="BPD_transp_1"/>
    <property type="match status" value="1"/>
</dbReference>
<keyword evidence="5 7" id="KW-1133">Transmembrane helix</keyword>
<evidence type="ECO:0000256" key="4">
    <source>
        <dbReference type="ARBA" id="ARBA00022692"/>
    </source>
</evidence>
<gene>
    <name evidence="9" type="ORF">GGQ63_002214</name>
</gene>
<evidence type="ECO:0000256" key="7">
    <source>
        <dbReference type="RuleBase" id="RU363032"/>
    </source>
</evidence>
<evidence type="ECO:0000313" key="9">
    <source>
        <dbReference type="EMBL" id="MBB5753148.1"/>
    </source>
</evidence>
<evidence type="ECO:0000256" key="1">
    <source>
        <dbReference type="ARBA" id="ARBA00004651"/>
    </source>
</evidence>
<evidence type="ECO:0000256" key="3">
    <source>
        <dbReference type="ARBA" id="ARBA00022475"/>
    </source>
</evidence>
<dbReference type="CDD" id="cd06261">
    <property type="entry name" value="TM_PBP2"/>
    <property type="match status" value="1"/>
</dbReference>
<evidence type="ECO:0000256" key="5">
    <source>
        <dbReference type="ARBA" id="ARBA00022989"/>
    </source>
</evidence>
<dbReference type="AlphaFoldDB" id="A0A7W9FM14"/>
<comment type="subcellular location">
    <subcellularLocation>
        <location evidence="1 7">Cell membrane</location>
        <topology evidence="1 7">Multi-pass membrane protein</topology>
    </subcellularLocation>
</comment>
<organism evidence="9 10">
    <name type="scientific">Prosthecomicrobium pneumaticum</name>
    <dbReference type="NCBI Taxonomy" id="81895"/>
    <lineage>
        <taxon>Bacteria</taxon>
        <taxon>Pseudomonadati</taxon>
        <taxon>Pseudomonadota</taxon>
        <taxon>Alphaproteobacteria</taxon>
        <taxon>Hyphomicrobiales</taxon>
        <taxon>Kaistiaceae</taxon>
        <taxon>Prosthecomicrobium</taxon>
    </lineage>
</organism>
<dbReference type="Gene3D" id="1.10.3720.10">
    <property type="entry name" value="MetI-like"/>
    <property type="match status" value="1"/>
</dbReference>
<feature type="domain" description="ABC transmembrane type-1" evidence="8">
    <location>
        <begin position="71"/>
        <end position="262"/>
    </location>
</feature>
<keyword evidence="3" id="KW-1003">Cell membrane</keyword>
<feature type="transmembrane region" description="Helical" evidence="7">
    <location>
        <begin position="241"/>
        <end position="262"/>
    </location>
</feature>
<sequence>MNRAPTAVQRWRRFAVLLVIVLLINFPIILMGLNSLQTTQQLMASRSLWPEMPTLANYFYLSERTNFWRFLTNSMIVSGGATLFGLVAASFAGYALSRYRGRFLTGFSRSLFVVQMFPIILALIPLFILFRNLGLINNPLSVIIVYTVVHLPFATWMARAFFDTIPRELEEAALVDGCSRFGAFIRIVLPLSGPGLAAIAIFSFLFSYNEFFVANVFLKDESTMTLPVGITMFMQQYSTDWGSLMAAATVTVIPTFILFLGIQKYITYGAVSGGVKG</sequence>
<dbReference type="InterPro" id="IPR035906">
    <property type="entry name" value="MetI-like_sf"/>
</dbReference>
<comment type="caution">
    <text evidence="9">The sequence shown here is derived from an EMBL/GenBank/DDBJ whole genome shotgun (WGS) entry which is preliminary data.</text>
</comment>
<reference evidence="9 10" key="1">
    <citation type="submission" date="2020-08" db="EMBL/GenBank/DDBJ databases">
        <title>Genomic Encyclopedia of Type Strains, Phase IV (KMG-IV): sequencing the most valuable type-strain genomes for metagenomic binning, comparative biology and taxonomic classification.</title>
        <authorList>
            <person name="Goeker M."/>
        </authorList>
    </citation>
    <scope>NUCLEOTIDE SEQUENCE [LARGE SCALE GENOMIC DNA]</scope>
    <source>
        <strain evidence="9 10">DSM 16268</strain>
    </source>
</reference>
<feature type="transmembrane region" description="Helical" evidence="7">
    <location>
        <begin position="183"/>
        <end position="208"/>
    </location>
</feature>
<keyword evidence="4 7" id="KW-0812">Transmembrane</keyword>
<dbReference type="GO" id="GO:0055085">
    <property type="term" value="P:transmembrane transport"/>
    <property type="evidence" value="ECO:0007669"/>
    <property type="project" value="InterPro"/>
</dbReference>